<sequence>MRTSKRDTILAAAVDLIEDAGIEAVTYDALSDACGLSKSGLVYHFPSRQELVLGIHRYLAEEWERELETAAGGAADEVDAATRLRAIVMTLSHSATRAELLVQLDATADSSSAGIWDEVDARWMPSAAELTADGEAGELARAAYLVQIAADGLWVHDYVHRSLTQAQRQAMTSSLLAMIP</sequence>
<dbReference type="PROSITE" id="PS50977">
    <property type="entry name" value="HTH_TETR_2"/>
    <property type="match status" value="1"/>
</dbReference>
<evidence type="ECO:0000256" key="3">
    <source>
        <dbReference type="ARBA" id="ARBA00023163"/>
    </source>
</evidence>
<keyword evidence="1" id="KW-0805">Transcription regulation</keyword>
<proteinExistence type="predicted"/>
<dbReference type="AlphaFoldDB" id="A0A3D4SXS1"/>
<dbReference type="InterPro" id="IPR050109">
    <property type="entry name" value="HTH-type_TetR-like_transc_reg"/>
</dbReference>
<dbReference type="RefSeq" id="WP_273051320.1">
    <property type="nucleotide sequence ID" value="NZ_DAITTW010000094.1"/>
</dbReference>
<keyword evidence="2 4" id="KW-0238">DNA-binding</keyword>
<gene>
    <name evidence="6" type="ORF">DIW82_04615</name>
</gene>
<dbReference type="InterPro" id="IPR001647">
    <property type="entry name" value="HTH_TetR"/>
</dbReference>
<evidence type="ECO:0000259" key="5">
    <source>
        <dbReference type="PROSITE" id="PS50977"/>
    </source>
</evidence>
<dbReference type="InterPro" id="IPR009057">
    <property type="entry name" value="Homeodomain-like_sf"/>
</dbReference>
<evidence type="ECO:0000256" key="1">
    <source>
        <dbReference type="ARBA" id="ARBA00023015"/>
    </source>
</evidence>
<dbReference type="EMBL" id="DQID01000130">
    <property type="protein sequence ID" value="HCT14083.1"/>
    <property type="molecule type" value="Genomic_DNA"/>
</dbReference>
<dbReference type="PANTHER" id="PTHR30055:SF234">
    <property type="entry name" value="HTH-TYPE TRANSCRIPTIONAL REGULATOR BETI"/>
    <property type="match status" value="1"/>
</dbReference>
<reference evidence="6 7" key="1">
    <citation type="journal article" date="2018" name="Nat. Biotechnol.">
        <title>A standardized bacterial taxonomy based on genome phylogeny substantially revises the tree of life.</title>
        <authorList>
            <person name="Parks D.H."/>
            <person name="Chuvochina M."/>
            <person name="Waite D.W."/>
            <person name="Rinke C."/>
            <person name="Skarshewski A."/>
            <person name="Chaumeil P.A."/>
            <person name="Hugenholtz P."/>
        </authorList>
    </citation>
    <scope>NUCLEOTIDE SEQUENCE [LARGE SCALE GENOMIC DNA]</scope>
    <source>
        <strain evidence="6">UBA11247</strain>
    </source>
</reference>
<feature type="DNA-binding region" description="H-T-H motif" evidence="4">
    <location>
        <begin position="26"/>
        <end position="45"/>
    </location>
</feature>
<dbReference type="InterPro" id="IPR036271">
    <property type="entry name" value="Tet_transcr_reg_TetR-rel_C_sf"/>
</dbReference>
<evidence type="ECO:0000313" key="7">
    <source>
        <dbReference type="Proteomes" id="UP000261739"/>
    </source>
</evidence>
<dbReference type="STRING" id="863239.GCA_000213935_01175"/>
<dbReference type="Pfam" id="PF00440">
    <property type="entry name" value="TetR_N"/>
    <property type="match status" value="1"/>
</dbReference>
<dbReference type="InterPro" id="IPR041479">
    <property type="entry name" value="TetR_CgmR_C"/>
</dbReference>
<dbReference type="Proteomes" id="UP000261739">
    <property type="component" value="Unassembled WGS sequence"/>
</dbReference>
<dbReference type="Gene3D" id="1.10.357.10">
    <property type="entry name" value="Tetracycline Repressor, domain 2"/>
    <property type="match status" value="1"/>
</dbReference>
<dbReference type="PRINTS" id="PR00455">
    <property type="entry name" value="HTHTETR"/>
</dbReference>
<dbReference type="GO" id="GO:0003700">
    <property type="term" value="F:DNA-binding transcription factor activity"/>
    <property type="evidence" value="ECO:0007669"/>
    <property type="project" value="TreeGrafter"/>
</dbReference>
<comment type="caution">
    <text evidence="6">The sequence shown here is derived from an EMBL/GenBank/DDBJ whole genome shotgun (WGS) entry which is preliminary data.</text>
</comment>
<evidence type="ECO:0000256" key="2">
    <source>
        <dbReference type="ARBA" id="ARBA00023125"/>
    </source>
</evidence>
<name>A0A3D4SXS1_9CORY</name>
<evidence type="ECO:0000256" key="4">
    <source>
        <dbReference type="PROSITE-ProRule" id="PRU00335"/>
    </source>
</evidence>
<organism evidence="6 7">
    <name type="scientific">Corynebacterium nuruki</name>
    <dbReference type="NCBI Taxonomy" id="1032851"/>
    <lineage>
        <taxon>Bacteria</taxon>
        <taxon>Bacillati</taxon>
        <taxon>Actinomycetota</taxon>
        <taxon>Actinomycetes</taxon>
        <taxon>Mycobacteriales</taxon>
        <taxon>Corynebacteriaceae</taxon>
        <taxon>Corynebacterium</taxon>
    </lineage>
</organism>
<accession>A0A3D4SXS1</accession>
<evidence type="ECO:0000313" key="6">
    <source>
        <dbReference type="EMBL" id="HCT14083.1"/>
    </source>
</evidence>
<keyword evidence="3" id="KW-0804">Transcription</keyword>
<dbReference type="GO" id="GO:0000976">
    <property type="term" value="F:transcription cis-regulatory region binding"/>
    <property type="evidence" value="ECO:0007669"/>
    <property type="project" value="TreeGrafter"/>
</dbReference>
<dbReference type="SUPFAM" id="SSF48498">
    <property type="entry name" value="Tetracyclin repressor-like, C-terminal domain"/>
    <property type="match status" value="1"/>
</dbReference>
<protein>
    <submittedName>
        <fullName evidence="6">TetR/AcrR family transcriptional regulator</fullName>
    </submittedName>
</protein>
<feature type="domain" description="HTH tetR-type" evidence="5">
    <location>
        <begin position="3"/>
        <end position="63"/>
    </location>
</feature>
<dbReference type="PANTHER" id="PTHR30055">
    <property type="entry name" value="HTH-TYPE TRANSCRIPTIONAL REGULATOR RUTR"/>
    <property type="match status" value="1"/>
</dbReference>
<dbReference type="Pfam" id="PF17937">
    <property type="entry name" value="TetR_C_28"/>
    <property type="match status" value="1"/>
</dbReference>
<dbReference type="SUPFAM" id="SSF46689">
    <property type="entry name" value="Homeodomain-like"/>
    <property type="match status" value="1"/>
</dbReference>